<dbReference type="InterPro" id="IPR011990">
    <property type="entry name" value="TPR-like_helical_dom_sf"/>
</dbReference>
<evidence type="ECO:0000256" key="7">
    <source>
        <dbReference type="PROSITE-ProRule" id="PRU00339"/>
    </source>
</evidence>
<sequence>MKEGAATEFVKKVGKVLGFKEDYLYWSVIWQLTSKYDYQLITATENQQEIWLENVRNREFPVIRLLRYDLDWANWLKRDIERTIQNGEQIRKKLYRKPLNVFNIYVTKFTPVDDYSFATQSFHYQKTKLQSFVLDSENFPEALQLLEKKLRMEFSIQLQEEEEQVRYLKEKTLAESVKKVKKEQQVFVSGKPFFTYIFIAIQVAVFLLMEISGGSKNSATLIEFGAKYSPYMLQGEWWRFFTPIVIHIGFIHLLMNTVSLYLIGSEVERIYGNTRFLFIYLLAGFTGTLASFVTTPNLAAGASGAIFGCFGALLYFGTVYPKLFFRTMGSAVIVLIMINLAYGFSVSGIDNAGHIGGLIGGFLAAGIVSLPKRKTWRQLIFLAGTAGLIYFLLQYGYNHPNSAALNDETMALVAQNYVKEGETTKASELLLDYTERHASTPISYFVLGNIYAEKGDTAEAKASYEKAIEQNPRFHEAYYNLALMHTREQEMEQAKKLVQKAIELDPSKKSYQKLAEQLAD</sequence>
<evidence type="ECO:0000256" key="3">
    <source>
        <dbReference type="ARBA" id="ARBA00022692"/>
    </source>
</evidence>
<dbReference type="InterPro" id="IPR035952">
    <property type="entry name" value="Rhomboid-like_sf"/>
</dbReference>
<feature type="transmembrane region" description="Helical" evidence="8">
    <location>
        <begin position="276"/>
        <end position="293"/>
    </location>
</feature>
<evidence type="ECO:0000313" key="11">
    <source>
        <dbReference type="Proteomes" id="UP000283095"/>
    </source>
</evidence>
<dbReference type="PROSITE" id="PS50293">
    <property type="entry name" value="TPR_REGION"/>
    <property type="match status" value="2"/>
</dbReference>
<dbReference type="Pfam" id="PF01694">
    <property type="entry name" value="Rhomboid"/>
    <property type="match status" value="1"/>
</dbReference>
<dbReference type="KEGG" id="pasa:BAOM_3776"/>
<evidence type="ECO:0000256" key="6">
    <source>
        <dbReference type="ARBA" id="ARBA00023136"/>
    </source>
</evidence>
<feature type="domain" description="Peptidase S54 rhomboid" evidence="9">
    <location>
        <begin position="235"/>
        <end position="368"/>
    </location>
</feature>
<reference evidence="10 11" key="1">
    <citation type="submission" date="2018-01" db="EMBL/GenBank/DDBJ databases">
        <title>Bacillus asahii Genome sequencing and assembly.</title>
        <authorList>
            <person name="Jiang H."/>
            <person name="Feng Y."/>
            <person name="Zhao F."/>
            <person name="Lin X."/>
        </authorList>
    </citation>
    <scope>NUCLEOTIDE SEQUENCE [LARGE SCALE GENOMIC DNA]</scope>
    <source>
        <strain evidence="10 11">OM18</strain>
    </source>
</reference>
<feature type="transmembrane region" description="Helical" evidence="8">
    <location>
        <begin position="193"/>
        <end position="211"/>
    </location>
</feature>
<keyword evidence="3 8" id="KW-0812">Transmembrane</keyword>
<evidence type="ECO:0000259" key="9">
    <source>
        <dbReference type="Pfam" id="PF01694"/>
    </source>
</evidence>
<feature type="transmembrane region" description="Helical" evidence="8">
    <location>
        <begin position="299"/>
        <end position="316"/>
    </location>
</feature>
<dbReference type="SMART" id="SM00671">
    <property type="entry name" value="SEL1"/>
    <property type="match status" value="2"/>
</dbReference>
<evidence type="ECO:0000256" key="5">
    <source>
        <dbReference type="ARBA" id="ARBA00022989"/>
    </source>
</evidence>
<dbReference type="InterPro" id="IPR019734">
    <property type="entry name" value="TPR_rpt"/>
</dbReference>
<accession>A0A3T0KVN8</accession>
<dbReference type="Proteomes" id="UP000283095">
    <property type="component" value="Chromosome"/>
</dbReference>
<dbReference type="PANTHER" id="PTHR43731">
    <property type="entry name" value="RHOMBOID PROTEASE"/>
    <property type="match status" value="1"/>
</dbReference>
<feature type="repeat" description="TPR" evidence="7">
    <location>
        <begin position="441"/>
        <end position="474"/>
    </location>
</feature>
<comment type="subcellular location">
    <subcellularLocation>
        <location evidence="1">Membrane</location>
        <topology evidence="1">Multi-pass membrane protein</topology>
    </subcellularLocation>
</comment>
<dbReference type="InterPro" id="IPR006597">
    <property type="entry name" value="Sel1-like"/>
</dbReference>
<keyword evidence="4" id="KW-0378">Hydrolase</keyword>
<dbReference type="Pfam" id="PF13432">
    <property type="entry name" value="TPR_16"/>
    <property type="match status" value="1"/>
</dbReference>
<dbReference type="SUPFAM" id="SSF144091">
    <property type="entry name" value="Rhomboid-like"/>
    <property type="match status" value="1"/>
</dbReference>
<dbReference type="InterPro" id="IPR022764">
    <property type="entry name" value="Peptidase_S54_rhomboid_dom"/>
</dbReference>
<dbReference type="GO" id="GO:0004252">
    <property type="term" value="F:serine-type endopeptidase activity"/>
    <property type="evidence" value="ECO:0007669"/>
    <property type="project" value="InterPro"/>
</dbReference>
<dbReference type="Gene3D" id="1.25.40.10">
    <property type="entry name" value="Tetratricopeptide repeat domain"/>
    <property type="match status" value="1"/>
</dbReference>
<keyword evidence="5 8" id="KW-1133">Transmembrane helix</keyword>
<evidence type="ECO:0000256" key="8">
    <source>
        <dbReference type="SAM" id="Phobius"/>
    </source>
</evidence>
<protein>
    <recommendedName>
        <fullName evidence="9">Peptidase S54 rhomboid domain-containing protein</fullName>
    </recommendedName>
</protein>
<proteinExistence type="inferred from homology"/>
<dbReference type="SUPFAM" id="SSF48452">
    <property type="entry name" value="TPR-like"/>
    <property type="match status" value="1"/>
</dbReference>
<keyword evidence="6 8" id="KW-0472">Membrane</keyword>
<gene>
    <name evidence="10" type="ORF">BAOM_3776</name>
</gene>
<evidence type="ECO:0000256" key="4">
    <source>
        <dbReference type="ARBA" id="ARBA00022801"/>
    </source>
</evidence>
<dbReference type="PANTHER" id="PTHR43731:SF14">
    <property type="entry name" value="PRESENILIN-ASSOCIATED RHOMBOID-LIKE PROTEIN, MITOCHONDRIAL"/>
    <property type="match status" value="1"/>
</dbReference>
<feature type="repeat" description="TPR" evidence="7">
    <location>
        <begin position="475"/>
        <end position="508"/>
    </location>
</feature>
<dbReference type="Gene3D" id="1.20.1540.10">
    <property type="entry name" value="Rhomboid-like"/>
    <property type="match status" value="1"/>
</dbReference>
<evidence type="ECO:0000313" key="10">
    <source>
        <dbReference type="EMBL" id="AZV44385.1"/>
    </source>
</evidence>
<evidence type="ECO:0000256" key="1">
    <source>
        <dbReference type="ARBA" id="ARBA00004141"/>
    </source>
</evidence>
<keyword evidence="7" id="KW-0802">TPR repeat</keyword>
<feature type="transmembrane region" description="Helical" evidence="8">
    <location>
        <begin position="323"/>
        <end position="345"/>
    </location>
</feature>
<dbReference type="SMART" id="SM00028">
    <property type="entry name" value="TPR"/>
    <property type="match status" value="2"/>
</dbReference>
<dbReference type="InterPro" id="IPR050925">
    <property type="entry name" value="Rhomboid_protease_S54"/>
</dbReference>
<dbReference type="PROSITE" id="PS50005">
    <property type="entry name" value="TPR"/>
    <property type="match status" value="2"/>
</dbReference>
<feature type="transmembrane region" description="Helical" evidence="8">
    <location>
        <begin position="240"/>
        <end position="264"/>
    </location>
</feature>
<evidence type="ECO:0000256" key="2">
    <source>
        <dbReference type="ARBA" id="ARBA00009045"/>
    </source>
</evidence>
<organism evidence="10 11">
    <name type="scientific">Peribacillus asahii</name>
    <dbReference type="NCBI Taxonomy" id="228899"/>
    <lineage>
        <taxon>Bacteria</taxon>
        <taxon>Bacillati</taxon>
        <taxon>Bacillota</taxon>
        <taxon>Bacilli</taxon>
        <taxon>Bacillales</taxon>
        <taxon>Bacillaceae</taxon>
        <taxon>Peribacillus</taxon>
    </lineage>
</organism>
<dbReference type="AlphaFoldDB" id="A0A3T0KVN8"/>
<feature type="transmembrane region" description="Helical" evidence="8">
    <location>
        <begin position="351"/>
        <end position="370"/>
    </location>
</feature>
<comment type="similarity">
    <text evidence="2">Belongs to the peptidase S54 family.</text>
</comment>
<dbReference type="EMBL" id="CP026095">
    <property type="protein sequence ID" value="AZV44385.1"/>
    <property type="molecule type" value="Genomic_DNA"/>
</dbReference>
<name>A0A3T0KVN8_9BACI</name>
<dbReference type="GO" id="GO:0016020">
    <property type="term" value="C:membrane"/>
    <property type="evidence" value="ECO:0007669"/>
    <property type="project" value="UniProtKB-SubCell"/>
</dbReference>
<feature type="transmembrane region" description="Helical" evidence="8">
    <location>
        <begin position="379"/>
        <end position="397"/>
    </location>
</feature>